<keyword evidence="3" id="KW-1185">Reference proteome</keyword>
<keyword evidence="1" id="KW-0732">Signal</keyword>
<evidence type="ECO:0000256" key="1">
    <source>
        <dbReference type="SAM" id="SignalP"/>
    </source>
</evidence>
<dbReference type="PANTHER" id="PTHR30024">
    <property type="entry name" value="ALIPHATIC SULFONATES-BINDING PROTEIN-RELATED"/>
    <property type="match status" value="1"/>
</dbReference>
<dbReference type="RefSeq" id="WP_354495501.1">
    <property type="nucleotide sequence ID" value="NZ_JBEPLV010000001.1"/>
</dbReference>
<evidence type="ECO:0000313" key="2">
    <source>
        <dbReference type="EMBL" id="MET3544865.1"/>
    </source>
</evidence>
<dbReference type="SUPFAM" id="SSF53850">
    <property type="entry name" value="Periplasmic binding protein-like II"/>
    <property type="match status" value="1"/>
</dbReference>
<gene>
    <name evidence="2" type="ORF">ABID47_001459</name>
</gene>
<name>A0ABV2EZD3_9BACL</name>
<comment type="caution">
    <text evidence="2">The sequence shown here is derived from an EMBL/GenBank/DDBJ whole genome shotgun (WGS) entry which is preliminary data.</text>
</comment>
<dbReference type="Proteomes" id="UP001549098">
    <property type="component" value="Unassembled WGS sequence"/>
</dbReference>
<proteinExistence type="predicted"/>
<reference evidence="2 3" key="1">
    <citation type="submission" date="2024-06" db="EMBL/GenBank/DDBJ databases">
        <title>Genomic Encyclopedia of Type Strains, Phase IV (KMG-IV): sequencing the most valuable type-strain genomes for metagenomic binning, comparative biology and taxonomic classification.</title>
        <authorList>
            <person name="Goeker M."/>
        </authorList>
    </citation>
    <scope>NUCLEOTIDE SEQUENCE [LARGE SCALE GENOMIC DNA]</scope>
    <source>
        <strain evidence="2 3">DSM 17253</strain>
    </source>
</reference>
<sequence>MNKRKLSILSVALPFVIAVILAACGNEKNRTGNEAEAAAAAGSPDLSKVTLKVGQTGWGNLEAGFKEAGLDDTPYKVEFSVFQGGNLQLEAMAGDHLDIALTSEIPPIFASQAVDGGNLQIIAIQKSDTLEQELVIPKGSTVRQVSDLKGKKVAYVKSTTAHYFLVKMLEEAGLSWSDIEPVALSTSDGLSALIGGSVDALASYGNAIISAHQNGATTLASAKDILSGNFPVITTKADIADPAKHAAIADFLNRLNQYNEWIHNNQKKWAEIVAENTKQPLEQALETLKNSQEQRPTKVTAISDEAIASQQDVADTLQSVGLLTKKVDVKSLWSDAFSQMIK</sequence>
<dbReference type="Gene3D" id="3.40.190.10">
    <property type="entry name" value="Periplasmic binding protein-like II"/>
    <property type="match status" value="2"/>
</dbReference>
<dbReference type="Pfam" id="PF12974">
    <property type="entry name" value="Phosphonate-bd"/>
    <property type="match status" value="1"/>
</dbReference>
<accession>A0ABV2EZD3</accession>
<feature type="signal peptide" evidence="1">
    <location>
        <begin position="1"/>
        <end position="22"/>
    </location>
</feature>
<dbReference type="PROSITE" id="PS51257">
    <property type="entry name" value="PROKAR_LIPOPROTEIN"/>
    <property type="match status" value="1"/>
</dbReference>
<dbReference type="CDD" id="cd13558">
    <property type="entry name" value="PBP2_SsuA_like_2"/>
    <property type="match status" value="1"/>
</dbReference>
<feature type="chain" id="PRO_5046285666" evidence="1">
    <location>
        <begin position="23"/>
        <end position="342"/>
    </location>
</feature>
<organism evidence="2 3">
    <name type="scientific">Paenibacillus favisporus</name>
    <dbReference type="NCBI Taxonomy" id="221028"/>
    <lineage>
        <taxon>Bacteria</taxon>
        <taxon>Bacillati</taxon>
        <taxon>Bacillota</taxon>
        <taxon>Bacilli</taxon>
        <taxon>Bacillales</taxon>
        <taxon>Paenibacillaceae</taxon>
        <taxon>Paenibacillus</taxon>
    </lineage>
</organism>
<evidence type="ECO:0000313" key="3">
    <source>
        <dbReference type="Proteomes" id="UP001549098"/>
    </source>
</evidence>
<dbReference type="PANTHER" id="PTHR30024:SF42">
    <property type="entry name" value="ALIPHATIC SULFONATES-BINDING PROTEIN-RELATED"/>
    <property type="match status" value="1"/>
</dbReference>
<dbReference type="EMBL" id="JBEPLV010000001">
    <property type="protein sequence ID" value="MET3544865.1"/>
    <property type="molecule type" value="Genomic_DNA"/>
</dbReference>
<protein>
    <submittedName>
        <fullName evidence="2">Sulfonate transport system substrate-binding protein</fullName>
    </submittedName>
</protein>